<proteinExistence type="predicted"/>
<organism evidence="1">
    <name type="scientific">uncultured Caudovirales phage</name>
    <dbReference type="NCBI Taxonomy" id="2100421"/>
    <lineage>
        <taxon>Viruses</taxon>
        <taxon>Duplodnaviria</taxon>
        <taxon>Heunggongvirae</taxon>
        <taxon>Uroviricota</taxon>
        <taxon>Caudoviricetes</taxon>
        <taxon>Peduoviridae</taxon>
        <taxon>Maltschvirus</taxon>
        <taxon>Maltschvirus maltsch</taxon>
    </lineage>
</organism>
<reference evidence="1" key="1">
    <citation type="submission" date="2020-05" db="EMBL/GenBank/DDBJ databases">
        <authorList>
            <person name="Chiriac C."/>
            <person name="Salcher M."/>
            <person name="Ghai R."/>
            <person name="Kavagutti S V."/>
        </authorList>
    </citation>
    <scope>NUCLEOTIDE SEQUENCE</scope>
</reference>
<dbReference type="EMBL" id="LR797824">
    <property type="protein sequence ID" value="CAB4241626.1"/>
    <property type="molecule type" value="Genomic_DNA"/>
</dbReference>
<protein>
    <submittedName>
        <fullName evidence="1">Uncharacterized protein</fullName>
    </submittedName>
</protein>
<accession>A0A6J5T9P9</accession>
<name>A0A6J5T9P9_9CAUD</name>
<evidence type="ECO:0000313" key="1">
    <source>
        <dbReference type="EMBL" id="CAB4241626.1"/>
    </source>
</evidence>
<sequence>MTRIKFNFESGLELNYQLLNTESAKFFADSVQLLSPQDICATSLKNGFDSELIIPERIDRLYTVANSINQLYPGQVNIVPLEPDWRTALQQMHTHFPELTNNLPAEELQVATPLLGEFNDLIHWLEKELNRKHNGSLLDRSWATICLDFNRAPLCRHVPLPESDYQYFTHELYFGNLHLHYDNVGRHPWELFGSRDYICPPDQVISQNQISPSCNMYFNDWDILRLRRQTLSLDTYTDNFNKFYYQRGGQDFFKYSLDDPRLAVGYLKIGQLVNIQEFDTVPARNLLRKQLATTVLSGWTVVQL</sequence>
<gene>
    <name evidence="1" type="ORF">UFOVP71_164</name>
</gene>